<gene>
    <name evidence="3" type="ORF">PENDEC_c001G05364</name>
</gene>
<dbReference type="EMBL" id="MDYL01000001">
    <property type="protein sequence ID" value="OQD78287.1"/>
    <property type="molecule type" value="Genomic_DNA"/>
</dbReference>
<dbReference type="AlphaFoldDB" id="A0A1V6PNG8"/>
<feature type="domain" description="Aminoglycoside phosphotransferase" evidence="2">
    <location>
        <begin position="54"/>
        <end position="275"/>
    </location>
</feature>
<dbReference type="OrthoDB" id="4342075at2759"/>
<dbReference type="STRING" id="69771.A0A1V6PNG8"/>
<reference evidence="4" key="1">
    <citation type="journal article" date="2017" name="Nat. Microbiol.">
        <title>Global analysis of biosynthetic gene clusters reveals vast potential of secondary metabolite production in Penicillium species.</title>
        <authorList>
            <person name="Nielsen J.C."/>
            <person name="Grijseels S."/>
            <person name="Prigent S."/>
            <person name="Ji B."/>
            <person name="Dainat J."/>
            <person name="Nielsen K.F."/>
            <person name="Frisvad J.C."/>
            <person name="Workman M."/>
            <person name="Nielsen J."/>
        </authorList>
    </citation>
    <scope>NUCLEOTIDE SEQUENCE [LARGE SCALE GENOMIC DNA]</scope>
    <source>
        <strain evidence="4">IBT 11843</strain>
    </source>
</reference>
<feature type="compositionally biased region" description="Polar residues" evidence="1">
    <location>
        <begin position="1"/>
        <end position="12"/>
    </location>
</feature>
<dbReference type="Proteomes" id="UP000191522">
    <property type="component" value="Unassembled WGS sequence"/>
</dbReference>
<organism evidence="3 4">
    <name type="scientific">Penicillium decumbens</name>
    <dbReference type="NCBI Taxonomy" id="69771"/>
    <lineage>
        <taxon>Eukaryota</taxon>
        <taxon>Fungi</taxon>
        <taxon>Dikarya</taxon>
        <taxon>Ascomycota</taxon>
        <taxon>Pezizomycotina</taxon>
        <taxon>Eurotiomycetes</taxon>
        <taxon>Eurotiomycetidae</taxon>
        <taxon>Eurotiales</taxon>
        <taxon>Aspergillaceae</taxon>
        <taxon>Penicillium</taxon>
    </lineage>
</organism>
<evidence type="ECO:0000313" key="4">
    <source>
        <dbReference type="Proteomes" id="UP000191522"/>
    </source>
</evidence>
<dbReference type="InterPro" id="IPR051678">
    <property type="entry name" value="AGP_Transferase"/>
</dbReference>
<evidence type="ECO:0000259" key="2">
    <source>
        <dbReference type="Pfam" id="PF01636"/>
    </source>
</evidence>
<proteinExistence type="predicted"/>
<dbReference type="PANTHER" id="PTHR21310:SF56">
    <property type="entry name" value="AMINOGLYCOSIDE PHOSPHOTRANSFERASE DOMAIN-CONTAINING PROTEIN"/>
    <property type="match status" value="1"/>
</dbReference>
<evidence type="ECO:0000256" key="1">
    <source>
        <dbReference type="SAM" id="MobiDB-lite"/>
    </source>
</evidence>
<dbReference type="PANTHER" id="PTHR21310">
    <property type="entry name" value="AMINOGLYCOSIDE PHOSPHOTRANSFERASE-RELATED-RELATED"/>
    <property type="match status" value="1"/>
</dbReference>
<dbReference type="Pfam" id="PF01636">
    <property type="entry name" value="APH"/>
    <property type="match status" value="1"/>
</dbReference>
<evidence type="ECO:0000313" key="3">
    <source>
        <dbReference type="EMBL" id="OQD78287.1"/>
    </source>
</evidence>
<protein>
    <recommendedName>
        <fullName evidence="2">Aminoglycoside phosphotransferase domain-containing protein</fullName>
    </recommendedName>
</protein>
<accession>A0A1V6PNG8</accession>
<dbReference type="InterPro" id="IPR011009">
    <property type="entry name" value="Kinase-like_dom_sf"/>
</dbReference>
<dbReference type="InterPro" id="IPR002575">
    <property type="entry name" value="Aminoglycoside_PTrfase"/>
</dbReference>
<dbReference type="SUPFAM" id="SSF56112">
    <property type="entry name" value="Protein kinase-like (PK-like)"/>
    <property type="match status" value="1"/>
</dbReference>
<comment type="caution">
    <text evidence="3">The sequence shown here is derived from an EMBL/GenBank/DDBJ whole genome shotgun (WGS) entry which is preliminary data.</text>
</comment>
<sequence>MSPNSTTPASQGSRRSSCCSDTSTLTFGQEPFETFQHRAVELCNTVLDKGSPTVERLRGGGFNRVLGLHLPNCEYILRIPRYLEGSMPYDIAPLKLLENYPEIPAPTIITFDISQDNALKDSYMIQERIPGLPCISEYPGLPHEAKCAVARDLGRIFSSMHGIRNRAAGRLIWKEDTLRLEPLDPYYQKDPVLLCNDGPADQSTFELILDVIRSKLAEAIQINRERSWAYKIEFFEKLTIVAKEMEQAGVWDTAYAFCLCHRDIEPRNILVGEGHHRYPRLG</sequence>
<feature type="region of interest" description="Disordered" evidence="1">
    <location>
        <begin position="1"/>
        <end position="20"/>
    </location>
</feature>
<name>A0A1V6PNG8_PENDC</name>
<keyword evidence="4" id="KW-1185">Reference proteome</keyword>